<sequence>MKQIPLKAFPRQSLSIVLEGALYELSLKECNGIMAVSVTRDGTVIVNNRRAVAGAPIIPSRYLNDGNFFIITDNDDLPYYTAFEGGDVFVWMTNEEIDSA</sequence>
<dbReference type="InterPro" id="IPR054252">
    <property type="entry name" value="Pam3_gp18"/>
</dbReference>
<name>A0A212INB8_9ENTR</name>
<dbReference type="EMBL" id="FLUA01000027">
    <property type="protein sequence ID" value="SBV63347.1"/>
    <property type="molecule type" value="Genomic_DNA"/>
</dbReference>
<dbReference type="RefSeq" id="WP_181635570.1">
    <property type="nucleotide sequence ID" value="NZ_LT598669.1"/>
</dbReference>
<reference evidence="3" key="1">
    <citation type="submission" date="2016-04" db="EMBL/GenBank/DDBJ databases">
        <authorList>
            <person name="Evans L.H."/>
            <person name="Alamgir A."/>
            <person name="Owens N."/>
            <person name="Weber N.D."/>
            <person name="Virtaneva K."/>
            <person name="Barbian K."/>
            <person name="Babar A."/>
            <person name="Rosenke K."/>
        </authorList>
    </citation>
    <scope>NUCLEOTIDE SEQUENCE</scope>
    <source>
        <strain evidence="2">86-2</strain>
        <strain evidence="3">92-3</strain>
    </source>
</reference>
<gene>
    <name evidence="2" type="ORF">KL86CIT2_30017</name>
    <name evidence="3" type="ORF">KM92CIT3_80800</name>
</gene>
<evidence type="ECO:0000313" key="2">
    <source>
        <dbReference type="EMBL" id="SBV63347.1"/>
    </source>
</evidence>
<organism evidence="3">
    <name type="scientific">uncultured Citrobacter sp</name>
    <dbReference type="NCBI Taxonomy" id="200446"/>
    <lineage>
        <taxon>Bacteria</taxon>
        <taxon>Pseudomonadati</taxon>
        <taxon>Pseudomonadota</taxon>
        <taxon>Gammaproteobacteria</taxon>
        <taxon>Enterobacterales</taxon>
        <taxon>Enterobacteriaceae</taxon>
        <taxon>Citrobacter</taxon>
        <taxon>environmental samples</taxon>
    </lineage>
</organism>
<evidence type="ECO:0000313" key="3">
    <source>
        <dbReference type="EMBL" id="SBV68268.1"/>
    </source>
</evidence>
<dbReference type="AlphaFoldDB" id="A0A212INB8"/>
<accession>A0A212INB8</accession>
<protein>
    <recommendedName>
        <fullName evidence="1">Cyanophage baseplate Pam3 plug gp18 domain-containing protein</fullName>
    </recommendedName>
</protein>
<proteinExistence type="predicted"/>
<feature type="domain" description="Cyanophage baseplate Pam3 plug gp18" evidence="1">
    <location>
        <begin position="1"/>
        <end position="92"/>
    </location>
</feature>
<evidence type="ECO:0000259" key="1">
    <source>
        <dbReference type="Pfam" id="PF22479"/>
    </source>
</evidence>
<dbReference type="EMBL" id="FLUB01000020">
    <property type="protein sequence ID" value="SBV68268.1"/>
    <property type="molecule type" value="Genomic_DNA"/>
</dbReference>
<dbReference type="Pfam" id="PF22479">
    <property type="entry name" value="Pam3_gp18"/>
    <property type="match status" value="1"/>
</dbReference>